<keyword evidence="2" id="KW-1133">Transmembrane helix</keyword>
<dbReference type="EMBL" id="CP157947">
    <property type="protein sequence ID" value="XBS71901.1"/>
    <property type="molecule type" value="Genomic_DNA"/>
</dbReference>
<evidence type="ECO:0000313" key="3">
    <source>
        <dbReference type="EMBL" id="XBS71901.1"/>
    </source>
</evidence>
<evidence type="ECO:0000256" key="2">
    <source>
        <dbReference type="SAM" id="Phobius"/>
    </source>
</evidence>
<feature type="transmembrane region" description="Helical" evidence="2">
    <location>
        <begin position="21"/>
        <end position="39"/>
    </location>
</feature>
<dbReference type="AlphaFoldDB" id="A0AAU7QHW6"/>
<reference evidence="3" key="1">
    <citation type="submission" date="2024-06" db="EMBL/GenBank/DDBJ databases">
        <authorList>
            <person name="Coelho C."/>
            <person name="Bento M."/>
            <person name="Garcia E."/>
            <person name="Camelo A."/>
            <person name="Brandao I."/>
            <person name="Espirito Santo C."/>
            <person name="Trovao J."/>
            <person name="Verissimo A."/>
            <person name="Costa J."/>
            <person name="Tiago I."/>
        </authorList>
    </citation>
    <scope>NUCLEOTIDE SEQUENCE</scope>
    <source>
        <strain evidence="3">KWT182</strain>
    </source>
</reference>
<dbReference type="InterPro" id="IPR047774">
    <property type="entry name" value="SrfA-like"/>
</dbReference>
<evidence type="ECO:0000256" key="1">
    <source>
        <dbReference type="SAM" id="MobiDB-lite"/>
    </source>
</evidence>
<dbReference type="NCBIfam" id="NF040486">
    <property type="entry name" value="SrfA_fam"/>
    <property type="match status" value="1"/>
</dbReference>
<accession>A0AAU7QHW6</accession>
<feature type="region of interest" description="Disordered" evidence="1">
    <location>
        <begin position="54"/>
        <end position="110"/>
    </location>
</feature>
<keyword evidence="2" id="KW-0812">Transmembrane</keyword>
<proteinExistence type="predicted"/>
<gene>
    <name evidence="3" type="ORF">ABK905_13980</name>
</gene>
<protein>
    <submittedName>
        <fullName evidence="3">SrfA family protein</fullName>
    </submittedName>
</protein>
<name>A0AAU7QHW6_9GAMM</name>
<organism evidence="3">
    <name type="scientific">Acerihabitans sp. KWT182</name>
    <dbReference type="NCBI Taxonomy" id="3157919"/>
    <lineage>
        <taxon>Bacteria</taxon>
        <taxon>Pseudomonadati</taxon>
        <taxon>Pseudomonadota</taxon>
        <taxon>Gammaproteobacteria</taxon>
        <taxon>Enterobacterales</taxon>
        <taxon>Pectobacteriaceae</taxon>
        <taxon>Acerihabitans</taxon>
    </lineage>
</organism>
<keyword evidence="2" id="KW-0472">Membrane</keyword>
<sequence length="326" mass="33276">MVPDRPAQPAAVPRRRARLRLWWILPFSALLAILILRAYDYLANAPAWPPTQAPMPEPHALAPSIPMTAAPGAESGAAAQADGSALPGKNRPTTAIDPAPAADGSGRTSQASATGVALSGIAASSAAGNAALAQDKAASAIATAAKAATASDAAAAKTVNSLATPAAGNGAIQDDTRGSLFPNNVTASQNSLNLTPSQAKNALRLPAEAVKAGSTAFLNGRWRVSVAGRDSAAGKAASMSYVIKNGNGVAKMRLGNKIICRADVHAGLMKSGNLVLRSQVKARCTDGSSQIMPQILCKQNNGAAVCQSRYDNGQPFATLIKRENEK</sequence>
<feature type="compositionally biased region" description="Low complexity" evidence="1">
    <location>
        <begin position="69"/>
        <end position="103"/>
    </location>
</feature>